<protein>
    <submittedName>
        <fullName evidence="2">Uncharacterized protein</fullName>
    </submittedName>
</protein>
<evidence type="ECO:0000256" key="1">
    <source>
        <dbReference type="SAM" id="MobiDB-lite"/>
    </source>
</evidence>
<accession>A0A645A3G7</accession>
<organism evidence="2">
    <name type="scientific">bioreactor metagenome</name>
    <dbReference type="NCBI Taxonomy" id="1076179"/>
    <lineage>
        <taxon>unclassified sequences</taxon>
        <taxon>metagenomes</taxon>
        <taxon>ecological metagenomes</taxon>
    </lineage>
</organism>
<feature type="compositionally biased region" description="Basic and acidic residues" evidence="1">
    <location>
        <begin position="147"/>
        <end position="163"/>
    </location>
</feature>
<feature type="region of interest" description="Disordered" evidence="1">
    <location>
        <begin position="110"/>
        <end position="163"/>
    </location>
</feature>
<proteinExistence type="predicted"/>
<feature type="region of interest" description="Disordered" evidence="1">
    <location>
        <begin position="70"/>
        <end position="95"/>
    </location>
</feature>
<reference evidence="2" key="1">
    <citation type="submission" date="2019-08" db="EMBL/GenBank/DDBJ databases">
        <authorList>
            <person name="Kucharzyk K."/>
            <person name="Murdoch R.W."/>
            <person name="Higgins S."/>
            <person name="Loffler F."/>
        </authorList>
    </citation>
    <scope>NUCLEOTIDE SEQUENCE</scope>
</reference>
<comment type="caution">
    <text evidence="2">The sequence shown here is derived from an EMBL/GenBank/DDBJ whole genome shotgun (WGS) entry which is preliminary data.</text>
</comment>
<gene>
    <name evidence="2" type="ORF">SDC9_94444</name>
</gene>
<dbReference type="AlphaFoldDB" id="A0A645A3G7"/>
<evidence type="ECO:0000313" key="2">
    <source>
        <dbReference type="EMBL" id="MPM47730.1"/>
    </source>
</evidence>
<name>A0A645A3G7_9ZZZZ</name>
<sequence length="365" mass="41794">MIKRLLKQGLRRVLRLGRGCCSLNGVKLHRAHPDEVDRARCHNDGKEYDEHCAHALHGIDEFSFQCGEERARAEHERNGAEREEQHGQSSGQYGTGRQRVELHCLQRPAGNQPVEQADHERPFSRTGFAEPRRKELWRTGNEPRGQPSEHAEPHKEHTDRREDQDDGLYRFAEEQHGTQPADDAADDRIGNHAAEIIQKRAAEFVFSGSARANALGKVNAAAHCYAVHAGEQARDKQGGKRNRAVDLRYVAKEIEADRIAQHKIQRNQNERDRNYLRNRLAFLRCAEQIVACGVDRFRYGDVQRGFVRYGRVVTHFEQITRKRSARARYAANGLRRFRNTRLAVRACHAGNPISPLFFHNDGPFI</sequence>
<dbReference type="EMBL" id="VSSQ01011794">
    <property type="protein sequence ID" value="MPM47730.1"/>
    <property type="molecule type" value="Genomic_DNA"/>
</dbReference>
<feature type="compositionally biased region" description="Basic and acidic residues" evidence="1">
    <location>
        <begin position="70"/>
        <end position="86"/>
    </location>
</feature>